<reference evidence="3" key="1">
    <citation type="journal article" date="2020" name="mSystems">
        <title>Genome- and Community-Level Interaction Insights into Carbon Utilization and Element Cycling Functions of Hydrothermarchaeota in Hydrothermal Sediment.</title>
        <authorList>
            <person name="Zhou Z."/>
            <person name="Liu Y."/>
            <person name="Xu W."/>
            <person name="Pan J."/>
            <person name="Luo Z.H."/>
            <person name="Li M."/>
        </authorList>
    </citation>
    <scope>NUCLEOTIDE SEQUENCE [LARGE SCALE GENOMIC DNA]</scope>
    <source>
        <strain evidence="3">SpSt-236</strain>
        <strain evidence="2">SpSt-265</strain>
        <strain evidence="4">SpSt-465</strain>
    </source>
</reference>
<protein>
    <recommendedName>
        <fullName evidence="5">CvpA family protein</fullName>
    </recommendedName>
</protein>
<keyword evidence="1" id="KW-1133">Transmembrane helix</keyword>
<organism evidence="3">
    <name type="scientific">candidate division WOR-3 bacterium</name>
    <dbReference type="NCBI Taxonomy" id="2052148"/>
    <lineage>
        <taxon>Bacteria</taxon>
        <taxon>Bacteria division WOR-3</taxon>
    </lineage>
</organism>
<keyword evidence="1" id="KW-0812">Transmembrane</keyword>
<keyword evidence="1" id="KW-0472">Membrane</keyword>
<evidence type="ECO:0000313" key="3">
    <source>
        <dbReference type="EMBL" id="HEE18305.1"/>
    </source>
</evidence>
<dbReference type="EMBL" id="DSLG01000008">
    <property type="protein sequence ID" value="HEA87655.1"/>
    <property type="molecule type" value="Genomic_DNA"/>
</dbReference>
<feature type="transmembrane region" description="Helical" evidence="1">
    <location>
        <begin position="96"/>
        <end position="115"/>
    </location>
</feature>
<sequence>MKFNWIDIVAIGVVASAGAVQFLRATRDFSQVFYETVMLILALVGAVRFFMPVSQRLNITPPLALVVLFAVFTVLALLVATLLNQGLGFSLGGFDYLFGLALGIAGGFVFGHATMRTMMLLFLERNPELVAAMHRSWMASQVLYFGAFRELLGILRIARYNNI</sequence>
<proteinExistence type="predicted"/>
<feature type="transmembrane region" description="Helical" evidence="1">
    <location>
        <begin position="32"/>
        <end position="51"/>
    </location>
</feature>
<feature type="transmembrane region" description="Helical" evidence="1">
    <location>
        <begin position="63"/>
        <end position="84"/>
    </location>
</feature>
<dbReference type="AlphaFoldDB" id="A0A7C1WM62"/>
<name>A0A7C1WM62_UNCW3</name>
<dbReference type="EMBL" id="DSTU01000004">
    <property type="protein sequence ID" value="HFJ53494.1"/>
    <property type="molecule type" value="Genomic_DNA"/>
</dbReference>
<evidence type="ECO:0008006" key="5">
    <source>
        <dbReference type="Google" id="ProtNLM"/>
    </source>
</evidence>
<evidence type="ECO:0000256" key="1">
    <source>
        <dbReference type="SAM" id="Phobius"/>
    </source>
</evidence>
<accession>A0A7C1WM62</accession>
<feature type="transmembrane region" description="Helical" evidence="1">
    <location>
        <begin position="5"/>
        <end position="26"/>
    </location>
</feature>
<gene>
    <name evidence="3" type="ORF">ENP62_01990</name>
    <name evidence="2" type="ORF">ENP94_06585</name>
    <name evidence="4" type="ORF">ENS16_02235</name>
</gene>
<evidence type="ECO:0000313" key="4">
    <source>
        <dbReference type="EMBL" id="HFJ53494.1"/>
    </source>
</evidence>
<dbReference type="EMBL" id="DSKA01000147">
    <property type="protein sequence ID" value="HEE18305.1"/>
    <property type="molecule type" value="Genomic_DNA"/>
</dbReference>
<comment type="caution">
    <text evidence="3">The sequence shown here is derived from an EMBL/GenBank/DDBJ whole genome shotgun (WGS) entry which is preliminary data.</text>
</comment>
<evidence type="ECO:0000313" key="2">
    <source>
        <dbReference type="EMBL" id="HEA87655.1"/>
    </source>
</evidence>